<dbReference type="FunFam" id="3.30.200.20:FF:000323">
    <property type="entry name" value="Mitogen-activated protein kinase"/>
    <property type="match status" value="1"/>
</dbReference>
<reference evidence="2" key="4">
    <citation type="submission" date="2025-08" db="UniProtKB">
        <authorList>
            <consortium name="Ensembl"/>
        </authorList>
    </citation>
    <scope>IDENTIFICATION</scope>
</reference>
<dbReference type="VEuPathDB" id="HostDB:ENSG00000109339"/>
<feature type="region of interest" description="Disordered" evidence="1">
    <location>
        <begin position="34"/>
        <end position="61"/>
    </location>
</feature>
<dbReference type="SMR" id="A0A286YES8"/>
<name>A0A286YES8_HUMAN</name>
<dbReference type="EMBL" id="AC096953">
    <property type="status" value="NOT_ANNOTATED_CDS"/>
    <property type="molecule type" value="Genomic_DNA"/>
</dbReference>
<dbReference type="Bgee" id="ENSG00000109339">
    <property type="expression patterns" value="Expressed in adrenal tissue and 134 other cell types or tissues"/>
</dbReference>
<reference evidence="2 3" key="2">
    <citation type="journal article" date="2004" name="Nature">
        <title>Finishing the euchromatic sequence of the human genome.</title>
        <authorList>
            <consortium name="International Human Genome Sequencing Consortium"/>
        </authorList>
    </citation>
    <scope>NUCLEOTIDE SEQUENCE [LARGE SCALE GENOMIC DNA]</scope>
</reference>
<dbReference type="OrthoDB" id="192887at2759"/>
<dbReference type="Gene3D" id="3.30.200.20">
    <property type="entry name" value="Phosphorylase Kinase, domain 1"/>
    <property type="match status" value="1"/>
</dbReference>
<feature type="non-terminal residue" evidence="2">
    <location>
        <position position="1"/>
    </location>
</feature>
<keyword evidence="3" id="KW-1185">Reference proteome</keyword>
<reference evidence="2 3" key="3">
    <citation type="journal article" date="2005" name="Nature">
        <title>Generation and annotation of the DNA sequences of human chromosomes 2 and 4.</title>
        <authorList>
            <person name="Hillier L.W."/>
            <person name="Graves T.A."/>
            <person name="Fulton R.S."/>
            <person name="Fulton L.A."/>
            <person name="Pepin K.H."/>
            <person name="Minx P."/>
            <person name="Wagner-McPherson C."/>
            <person name="Layman D."/>
            <person name="Wylie K."/>
            <person name="Sekhon M."/>
            <person name="Becker M.C."/>
            <person name="Fewell G.A."/>
            <person name="Delehaunty K.D."/>
            <person name="Miner T.L."/>
            <person name="Nash W.E."/>
            <person name="Kremitzki C."/>
            <person name="Oddy L."/>
            <person name="Du H."/>
            <person name="Sun H."/>
            <person name="Bradshaw-Cordum H."/>
            <person name="Ali J."/>
            <person name="Carter J."/>
            <person name="Cordes M."/>
            <person name="Harris A."/>
            <person name="Isak A."/>
            <person name="van Brunt A."/>
            <person name="Nguyen C."/>
            <person name="Du F."/>
            <person name="Courtney L."/>
            <person name="Kalicki J."/>
            <person name="Ozersky P."/>
            <person name="Abbott S."/>
            <person name="Armstrong J."/>
            <person name="Belter E.A."/>
            <person name="Caruso L."/>
            <person name="Cedroni M."/>
            <person name="Cotton M."/>
            <person name="Davidson T."/>
            <person name="Desai A."/>
            <person name="Elliott G."/>
            <person name="Erb T."/>
            <person name="Fronick C."/>
            <person name="Gaige T."/>
            <person name="Haakenson W."/>
            <person name="Haglund K."/>
            <person name="Holmes A."/>
            <person name="Harkins R."/>
            <person name="Kim K."/>
            <person name="Kruchowski S.S."/>
            <person name="Strong C.M."/>
            <person name="Grewal N."/>
            <person name="Goyea E."/>
            <person name="Hou S."/>
            <person name="Levy A."/>
            <person name="Martinka S."/>
            <person name="Mead K."/>
            <person name="McLellan M.D."/>
            <person name="Meyer R."/>
            <person name="Randall-Maher J."/>
            <person name="Tomlinson C."/>
            <person name="Dauphin-Kohlberg S."/>
            <person name="Kozlowicz-Reilly A."/>
            <person name="Shah N."/>
            <person name="Swearengen-Shahid S."/>
            <person name="Snider J."/>
            <person name="Strong J.T."/>
            <person name="Thompson J."/>
            <person name="Yoakum M."/>
            <person name="Leonard S."/>
            <person name="Pearman C."/>
            <person name="Trani L."/>
            <person name="Radionenko M."/>
            <person name="Waligorski J.E."/>
            <person name="Wang C."/>
            <person name="Rock S.M."/>
            <person name="Tin-Wollam A.M."/>
            <person name="Maupin R."/>
            <person name="Latreille P."/>
            <person name="Wendl M.C."/>
            <person name="Yang S.P."/>
            <person name="Pohl C."/>
            <person name="Wallis J.W."/>
            <person name="Spieth J."/>
            <person name="Bieri T.A."/>
            <person name="Berkowicz N."/>
            <person name="Nelson J.O."/>
            <person name="Osborne J."/>
            <person name="Ding L."/>
            <person name="Meyer R."/>
            <person name="Sabo A."/>
            <person name="Shotland Y."/>
            <person name="Sinha P."/>
            <person name="Wohldmann P.E."/>
            <person name="Cook L.L."/>
            <person name="Hickenbotham M.T."/>
            <person name="Eldred J."/>
            <person name="Williams D."/>
            <person name="Jones T.A."/>
            <person name="She X."/>
            <person name="Ciccarelli F.D."/>
            <person name="Izaurralde E."/>
            <person name="Taylor J."/>
            <person name="Schmutz J."/>
            <person name="Myers R.M."/>
            <person name="Cox D.R."/>
            <person name="Huang X."/>
            <person name="McPherson J.D."/>
            <person name="Mardis E.R."/>
            <person name="Clifton S.W."/>
            <person name="Warren W.C."/>
            <person name="Chinwalla A.T."/>
            <person name="Eddy S.R."/>
            <person name="Marra M.A."/>
            <person name="Ovcharenko I."/>
            <person name="Furey T.S."/>
            <person name="Miller W."/>
            <person name="Eichler E.E."/>
            <person name="Bork P."/>
            <person name="Suyama M."/>
            <person name="Torrents D."/>
            <person name="Waterston R.H."/>
            <person name="Wilson R.K."/>
        </authorList>
    </citation>
    <scope>NUCLEOTIDE SEQUENCE [LARGE SCALE GENOMIC DNA]</scope>
</reference>
<dbReference type="Ensembl" id="ENST00000641858.1">
    <property type="protein sequence ID" value="ENSP00000492938.1"/>
    <property type="gene ID" value="ENSG00000109339.24"/>
</dbReference>
<dbReference type="OpenTargets" id="ENSG00000109339"/>
<dbReference type="EMBL" id="AC108054">
    <property type="status" value="NOT_ANNOTATED_CDS"/>
    <property type="molecule type" value="Genomic_DNA"/>
</dbReference>
<dbReference type="EMBL" id="AC139716">
    <property type="status" value="NOT_ANNOTATED_CDS"/>
    <property type="molecule type" value="Genomic_DNA"/>
</dbReference>
<dbReference type="GeneTree" id="ENSGT00940000153692"/>
<dbReference type="Antibodypedia" id="14345">
    <property type="antibodies" value="595 antibodies from 40 providers"/>
</dbReference>
<evidence type="ECO:0000313" key="2">
    <source>
        <dbReference type="Ensembl" id="ENSP00000492938.1"/>
    </source>
</evidence>
<proteinExistence type="evidence at protein level"/>
<organism evidence="2 3">
    <name type="scientific">Homo sapiens</name>
    <name type="common">Human</name>
    <dbReference type="NCBI Taxonomy" id="9606"/>
    <lineage>
        <taxon>Eukaryota</taxon>
        <taxon>Metazoa</taxon>
        <taxon>Chordata</taxon>
        <taxon>Craniata</taxon>
        <taxon>Vertebrata</taxon>
        <taxon>Euteleostomi</taxon>
        <taxon>Mammalia</taxon>
        <taxon>Eutheria</taxon>
        <taxon>Euarchontoglires</taxon>
        <taxon>Primates</taxon>
        <taxon>Haplorrhini</taxon>
        <taxon>Catarrhini</taxon>
        <taxon>Hominidae</taxon>
        <taxon>Homo</taxon>
    </lineage>
</organism>
<evidence type="ECO:0000313" key="3">
    <source>
        <dbReference type="Proteomes" id="UP000005640"/>
    </source>
</evidence>
<sequence length="61" mass="6922">PPPQIYDKQLDEREHTIEEWKELIYKEVMNSEEKTKNGVVKGQPSPSVDVATAHSGSMLLL</sequence>
<protein>
    <submittedName>
        <fullName evidence="2">Mitogen-activated protein kinase 10</fullName>
    </submittedName>
</protein>
<dbReference type="ExpressionAtlas" id="A0A286YES8">
    <property type="expression patterns" value="baseline and differential"/>
</dbReference>
<dbReference type="Ensembl" id="ENST00000641858.1">
    <property type="protein sequence ID" value="ENSP00000492938.1"/>
    <property type="gene ID" value="ENSG00000109339.25"/>
</dbReference>
<evidence type="ECO:0007829" key="4">
    <source>
        <dbReference type="PeptideAtlas" id="A0A286YES8"/>
    </source>
</evidence>
<evidence type="ECO:0000256" key="1">
    <source>
        <dbReference type="SAM" id="MobiDB-lite"/>
    </source>
</evidence>
<dbReference type="EMBL" id="AC104059">
    <property type="status" value="NOT_ANNOTATED_CDS"/>
    <property type="molecule type" value="Genomic_DNA"/>
</dbReference>
<gene>
    <name evidence="2" type="primary">MAPK10</name>
</gene>
<dbReference type="AlphaFoldDB" id="A0A286YES8"/>
<reference evidence="2" key="5">
    <citation type="submission" date="2025-09" db="UniProtKB">
        <authorList>
            <consortium name="Ensembl"/>
        </authorList>
    </citation>
    <scope>IDENTIFICATION</scope>
</reference>
<dbReference type="MassIVE" id="A0A286YES8"/>
<reference evidence="2 3" key="1">
    <citation type="journal article" date="2001" name="Nature">
        <title>Initial sequencing and analysis of the human genome.</title>
        <authorList>
            <consortium name="International Human Genome Sequencing Consortium"/>
            <person name="Lander E.S."/>
            <person name="Linton L.M."/>
            <person name="Birren B."/>
            <person name="Nusbaum C."/>
            <person name="Zody M.C."/>
            <person name="Baldwin J."/>
            <person name="Devon K."/>
            <person name="Dewar K."/>
            <person name="Doyle M."/>
            <person name="FitzHugh W."/>
            <person name="Funke R."/>
            <person name="Gage D."/>
            <person name="Harris K."/>
            <person name="Heaford A."/>
            <person name="Howland J."/>
            <person name="Kann L."/>
            <person name="Lehoczky J."/>
            <person name="LeVine R."/>
            <person name="McEwan P."/>
            <person name="McKernan K."/>
            <person name="Meldrim J."/>
            <person name="Mesirov J.P."/>
            <person name="Miranda C."/>
            <person name="Morris W."/>
            <person name="Naylor J."/>
            <person name="Raymond C."/>
            <person name="Rosetti M."/>
            <person name="Santos R."/>
            <person name="Sheridan A."/>
            <person name="Sougnez C."/>
            <person name="Stange-Thomann N."/>
            <person name="Stojanovic N."/>
            <person name="Subramanian A."/>
            <person name="Wyman D."/>
            <person name="Rogers J."/>
            <person name="Sulston J."/>
            <person name="Ainscough R."/>
            <person name="Beck S."/>
            <person name="Bentley D."/>
            <person name="Burton J."/>
            <person name="Clee C."/>
            <person name="Carter N."/>
            <person name="Coulson A."/>
            <person name="Deadman R."/>
            <person name="Deloukas P."/>
            <person name="Dunham A."/>
            <person name="Dunham I."/>
            <person name="Durbin R."/>
            <person name="French L."/>
            <person name="Grafham D."/>
            <person name="Gregory S."/>
            <person name="Hubbard T."/>
            <person name="Humphray S."/>
            <person name="Hunt A."/>
            <person name="Jones M."/>
            <person name="Lloyd C."/>
            <person name="McMurray A."/>
            <person name="Matthews L."/>
            <person name="Mercer S."/>
            <person name="Milne S."/>
            <person name="Mullikin J.C."/>
            <person name="Mungall A."/>
            <person name="Plumb R."/>
            <person name="Ross M."/>
            <person name="Shownkeen R."/>
            <person name="Sims S."/>
            <person name="Waterston R.H."/>
            <person name="Wilson R.K."/>
            <person name="Hillier L.W."/>
            <person name="McPherson J.D."/>
            <person name="Marra M.A."/>
            <person name="Mardis E.R."/>
            <person name="Fulton L.A."/>
            <person name="Chinwalla A.T."/>
            <person name="Pepin K.H."/>
            <person name="Gish W.R."/>
            <person name="Chissoe S.L."/>
            <person name="Wendl M.C."/>
            <person name="Delehaunty K.D."/>
            <person name="Miner T.L."/>
            <person name="Delehaunty A."/>
            <person name="Kramer J.B."/>
            <person name="Cook L.L."/>
            <person name="Fulton R.S."/>
            <person name="Johnson D.L."/>
            <person name="Minx P.J."/>
            <person name="Clifton S.W."/>
            <person name="Hawkins T."/>
            <person name="Branscomb E."/>
            <person name="Predki P."/>
            <person name="Richardson P."/>
            <person name="Wenning S."/>
            <person name="Slezak T."/>
            <person name="Doggett N."/>
            <person name="Cheng J.F."/>
            <person name="Olsen A."/>
            <person name="Lucas S."/>
            <person name="Elkin C."/>
            <person name="Uberbacher E."/>
            <person name="Frazier M."/>
            <person name="Gibbs R.A."/>
            <person name="Muzny D.M."/>
            <person name="Scherer S.E."/>
            <person name="Bouck J.B."/>
            <person name="Sodergren E.J."/>
            <person name="Worley K.C."/>
            <person name="Rives C.M."/>
            <person name="Gorrell J.H."/>
            <person name="Metzker M.L."/>
            <person name="Naylor S.L."/>
            <person name="Kucherlapati R.S."/>
            <person name="Nelson D.L."/>
            <person name="Weinstock G.M."/>
            <person name="Sakaki Y."/>
            <person name="Fujiyama A."/>
            <person name="Hattori M."/>
            <person name="Yada T."/>
            <person name="Toyoda A."/>
            <person name="Itoh T."/>
            <person name="Kawagoe C."/>
            <person name="Watanabe H."/>
            <person name="Totoki Y."/>
            <person name="Taylor T."/>
            <person name="Weissenbach J."/>
            <person name="Heilig R."/>
            <person name="Saurin W."/>
            <person name="Artiguenave F."/>
            <person name="Brottier P."/>
            <person name="Bruls T."/>
            <person name="Pelletier E."/>
            <person name="Robert C."/>
            <person name="Wincker P."/>
            <person name="Smith D.R."/>
            <person name="Doucette-Stamm L."/>
            <person name="Rubenfield M."/>
            <person name="Weinstock K."/>
            <person name="Lee H.M."/>
            <person name="Dubois J."/>
            <person name="Rosenthal A."/>
            <person name="Platzer M."/>
            <person name="Nyakatura G."/>
            <person name="Taudien S."/>
            <person name="Rump A."/>
            <person name="Yang H."/>
            <person name="Yu J."/>
            <person name="Wang J."/>
            <person name="Huang G."/>
            <person name="Gu J."/>
            <person name="Hood L."/>
            <person name="Rowen L."/>
            <person name="Madan A."/>
            <person name="Qin S."/>
            <person name="Davis R.W."/>
            <person name="Federspiel N.A."/>
            <person name="Abola A.P."/>
            <person name="Proctor M.J."/>
            <person name="Myers R.M."/>
            <person name="Schmutz J."/>
            <person name="Dickson M."/>
            <person name="Grimwood J."/>
            <person name="Cox D.R."/>
            <person name="Olson M.V."/>
            <person name="Kaul R."/>
            <person name="Raymond C."/>
            <person name="Shimizu N."/>
            <person name="Kawasaki K."/>
            <person name="Minoshima S."/>
            <person name="Evans G.A."/>
            <person name="Athanasiou M."/>
            <person name="Schultz R."/>
            <person name="Roe B.A."/>
            <person name="Chen F."/>
            <person name="Pan H."/>
            <person name="Ramser J."/>
            <person name="Lehrach H."/>
            <person name="Reinhardt R."/>
            <person name="McCombie W.R."/>
            <person name="de la Bastide M."/>
            <person name="Dedhia N."/>
            <person name="Blocker H."/>
            <person name="Hornischer K."/>
            <person name="Nordsiek G."/>
            <person name="Agarwala R."/>
            <person name="Aravind L."/>
            <person name="Bailey J.A."/>
            <person name="Bateman A."/>
            <person name="Batzoglou S."/>
            <person name="Birney E."/>
            <person name="Bork P."/>
            <person name="Brown D.G."/>
            <person name="Burge C.B."/>
            <person name="Cerutti L."/>
            <person name="Chen H.C."/>
            <person name="Church D."/>
            <person name="Clamp M."/>
            <person name="Copley R.R."/>
            <person name="Doerks T."/>
            <person name="Eddy S.R."/>
            <person name="Eichler E.E."/>
            <person name="Furey T.S."/>
            <person name="Galagan J."/>
            <person name="Gilbert J.G."/>
            <person name="Harmon C."/>
            <person name="Hayashizaki Y."/>
            <person name="Haussler D."/>
            <person name="Hermjakob H."/>
            <person name="Hokamp K."/>
            <person name="Jang W."/>
            <person name="Johnson L.S."/>
            <person name="Jones T.A."/>
            <person name="Kasif S."/>
            <person name="Kaspryzk A."/>
            <person name="Kennedy S."/>
            <person name="Kent W.J."/>
            <person name="Kitts P."/>
            <person name="Koonin E.V."/>
            <person name="Korf I."/>
            <person name="Kulp D."/>
            <person name="Lancet D."/>
            <person name="Lowe T.M."/>
            <person name="McLysaght A."/>
            <person name="Mikkelsen T."/>
            <person name="Moran J.V."/>
            <person name="Mulder N."/>
            <person name="Pollara V.J."/>
            <person name="Ponting C.P."/>
            <person name="Schuler G."/>
            <person name="Schultz J."/>
            <person name="Slater G."/>
            <person name="Smit A.F."/>
            <person name="Stupka E."/>
            <person name="Szustakowski J."/>
            <person name="Thierry-Mieg D."/>
            <person name="Thierry-Mieg J."/>
            <person name="Wagner L."/>
            <person name="Wallis J."/>
            <person name="Wheeler R."/>
            <person name="Williams A."/>
            <person name="Wolf Y.I."/>
            <person name="Wolfe K.H."/>
            <person name="Yang S.P."/>
            <person name="Yeh R.F."/>
            <person name="Collins F."/>
            <person name="Guyer M.S."/>
            <person name="Peterson J."/>
            <person name="Felsenfeld A."/>
            <person name="Wetterstrand K.A."/>
            <person name="Patrinos A."/>
            <person name="Morgan M.J."/>
            <person name="de Jong P."/>
            <person name="Catanese J.J."/>
            <person name="Osoegawa K."/>
            <person name="Shizuya H."/>
            <person name="Choi S."/>
            <person name="Chen Y.J."/>
        </authorList>
    </citation>
    <scope>NUCLEOTIDE SEQUENCE [LARGE SCALE GENOMIC DNA]</scope>
</reference>
<keyword evidence="4 5" id="KW-1267">Proteomics identification</keyword>
<evidence type="ECO:0007829" key="5">
    <source>
        <dbReference type="ProteomicsDB" id="A0A286YES8"/>
    </source>
</evidence>
<dbReference type="ChiTaRS" id="MAPK10">
    <property type="organism name" value="human"/>
</dbReference>
<accession>A0A286YES8</accession>
<dbReference type="EMBL" id="AC104827">
    <property type="status" value="NOT_ANNOTATED_CDS"/>
    <property type="molecule type" value="Genomic_DNA"/>
</dbReference>
<dbReference type="EMBL" id="AC110076">
    <property type="status" value="NOT_ANNOTATED_CDS"/>
    <property type="molecule type" value="Genomic_DNA"/>
</dbReference>
<dbReference type="Proteomes" id="UP000005640">
    <property type="component" value="Chromosome 4"/>
</dbReference>
<dbReference type="HGNC" id="HGNC:6872">
    <property type="gene designation" value="MAPK10"/>
</dbReference>